<keyword evidence="2" id="KW-1185">Reference proteome</keyword>
<name>A0ACC6T7Z2_9HYPH</name>
<evidence type="ECO:0000313" key="1">
    <source>
        <dbReference type="EMBL" id="MER9288037.1"/>
    </source>
</evidence>
<dbReference type="Proteomes" id="UP001480082">
    <property type="component" value="Unassembled WGS sequence"/>
</dbReference>
<accession>A0ACC6T7Z2</accession>
<sequence length="54" mass="5748">MWAVPDREGLLALARLIEAQKLVVHAARTFPLDQAGAAHAFLATKPIGKVALTV</sequence>
<comment type="caution">
    <text evidence="1">The sequence shown here is derived from an EMBL/GenBank/DDBJ whole genome shotgun (WGS) entry which is preliminary data.</text>
</comment>
<protein>
    <submittedName>
        <fullName evidence="1">Zinc-binding dehydrogenase</fullName>
    </submittedName>
</protein>
<proteinExistence type="predicted"/>
<reference evidence="1 2" key="1">
    <citation type="journal article" date="2024" name="Proc. Natl. Acad. Sci. U.S.A.">
        <title>The evolutionary genomics of adaptation to stress in wild rhizobium bacteria.</title>
        <authorList>
            <person name="Kehlet-Delgado H."/>
            <person name="Montoya A.P."/>
            <person name="Jensen K.T."/>
            <person name="Wendlandt C.E."/>
            <person name="Dexheimer C."/>
            <person name="Roberts M."/>
            <person name="Torres Martinez L."/>
            <person name="Friesen M.L."/>
            <person name="Griffitts J.S."/>
            <person name="Porter S.S."/>
        </authorList>
    </citation>
    <scope>NUCLEOTIDE SEQUENCE [LARGE SCALE GENOMIC DNA]</scope>
    <source>
        <strain evidence="1 2">M0468</strain>
    </source>
</reference>
<organism evidence="1 2">
    <name type="scientific">Mesorhizobium australicum</name>
    <dbReference type="NCBI Taxonomy" id="536018"/>
    <lineage>
        <taxon>Bacteria</taxon>
        <taxon>Pseudomonadati</taxon>
        <taxon>Pseudomonadota</taxon>
        <taxon>Alphaproteobacteria</taxon>
        <taxon>Hyphomicrobiales</taxon>
        <taxon>Phyllobacteriaceae</taxon>
        <taxon>Mesorhizobium</taxon>
    </lineage>
</organism>
<gene>
    <name evidence="1" type="ORF">NKI81_29680</name>
</gene>
<dbReference type="EMBL" id="JAMYRI010000028">
    <property type="protein sequence ID" value="MER9288037.1"/>
    <property type="molecule type" value="Genomic_DNA"/>
</dbReference>
<evidence type="ECO:0000313" key="2">
    <source>
        <dbReference type="Proteomes" id="UP001480082"/>
    </source>
</evidence>